<comment type="caution">
    <text evidence="1">The sequence shown here is derived from an EMBL/GenBank/DDBJ whole genome shotgun (WGS) entry which is preliminary data.</text>
</comment>
<protein>
    <submittedName>
        <fullName evidence="1">Uncharacterized protein</fullName>
    </submittedName>
</protein>
<dbReference type="AlphaFoldDB" id="A0A919VQV1"/>
<keyword evidence="2" id="KW-1185">Reference proteome</keyword>
<gene>
    <name evidence="1" type="ORF">Aau02nite_49860</name>
</gene>
<dbReference type="Proteomes" id="UP000681340">
    <property type="component" value="Unassembled WGS sequence"/>
</dbReference>
<evidence type="ECO:0000313" key="2">
    <source>
        <dbReference type="Proteomes" id="UP000681340"/>
    </source>
</evidence>
<accession>A0A919VQV1</accession>
<sequence>MGLSSSEVRGYAWARLRKINDSSCAGKKKRGPVSGTRPIGIPRGGSAAYIQVLTALKVACPGHRHKDRAPPYPQ</sequence>
<proteinExistence type="predicted"/>
<organism evidence="1 2">
    <name type="scientific">Actinoplanes auranticolor</name>
    <dbReference type="NCBI Taxonomy" id="47988"/>
    <lineage>
        <taxon>Bacteria</taxon>
        <taxon>Bacillati</taxon>
        <taxon>Actinomycetota</taxon>
        <taxon>Actinomycetes</taxon>
        <taxon>Micromonosporales</taxon>
        <taxon>Micromonosporaceae</taxon>
        <taxon>Actinoplanes</taxon>
    </lineage>
</organism>
<dbReference type="EMBL" id="BOQL01000040">
    <property type="protein sequence ID" value="GIM72205.1"/>
    <property type="molecule type" value="Genomic_DNA"/>
</dbReference>
<evidence type="ECO:0000313" key="1">
    <source>
        <dbReference type="EMBL" id="GIM72205.1"/>
    </source>
</evidence>
<reference evidence="1" key="1">
    <citation type="submission" date="2021-03" db="EMBL/GenBank/DDBJ databases">
        <title>Whole genome shotgun sequence of Actinoplanes auranticolor NBRC 12245.</title>
        <authorList>
            <person name="Komaki H."/>
            <person name="Tamura T."/>
        </authorList>
    </citation>
    <scope>NUCLEOTIDE SEQUENCE</scope>
    <source>
        <strain evidence="1">NBRC 12245</strain>
    </source>
</reference>
<name>A0A919VQV1_9ACTN</name>